<feature type="compositionally biased region" description="Polar residues" evidence="1">
    <location>
        <begin position="74"/>
        <end position="89"/>
    </location>
</feature>
<name>A0A0D3HM18_9ORYZ</name>
<keyword evidence="3" id="KW-1185">Reference proteome</keyword>
<dbReference type="Gramene" id="OBART11G14140.1">
    <property type="protein sequence ID" value="OBART11G14140.1"/>
    <property type="gene ID" value="OBART11G14140"/>
</dbReference>
<dbReference type="AlphaFoldDB" id="A0A0D3HM18"/>
<feature type="region of interest" description="Disordered" evidence="1">
    <location>
        <begin position="70"/>
        <end position="89"/>
    </location>
</feature>
<reference evidence="2" key="1">
    <citation type="journal article" date="2009" name="Rice">
        <title>De Novo Next Generation Sequencing of Plant Genomes.</title>
        <authorList>
            <person name="Rounsley S."/>
            <person name="Marri P.R."/>
            <person name="Yu Y."/>
            <person name="He R."/>
            <person name="Sisneros N."/>
            <person name="Goicoechea J.L."/>
            <person name="Lee S.J."/>
            <person name="Angelova A."/>
            <person name="Kudrna D."/>
            <person name="Luo M."/>
            <person name="Affourtit J."/>
            <person name="Desany B."/>
            <person name="Knight J."/>
            <person name="Niazi F."/>
            <person name="Egholm M."/>
            <person name="Wing R.A."/>
        </authorList>
    </citation>
    <scope>NUCLEOTIDE SEQUENCE [LARGE SCALE GENOMIC DNA]</scope>
    <source>
        <strain evidence="2">cv. IRGC 105608</strain>
    </source>
</reference>
<dbReference type="EnsemblPlants" id="OBART11G14140.1">
    <property type="protein sequence ID" value="OBART11G14140.1"/>
    <property type="gene ID" value="OBART11G14140"/>
</dbReference>
<dbReference type="HOGENOM" id="CLU_2053207_0_0_1"/>
<sequence>MIHICHRGYQHYVLGLVLRSWFCRKRFVPFFLRHAPVGCRCTISDPLKQMAPQPTYQTCALNYLGSKEDPALSENPNQPVSQAANQVAKTDNTVSELNNEVATRNQHSSMDIYQILANQT</sequence>
<evidence type="ECO:0000256" key="1">
    <source>
        <dbReference type="SAM" id="MobiDB-lite"/>
    </source>
</evidence>
<proteinExistence type="predicted"/>
<reference evidence="2" key="2">
    <citation type="submission" date="2015-03" db="UniProtKB">
        <authorList>
            <consortium name="EnsemblPlants"/>
        </authorList>
    </citation>
    <scope>IDENTIFICATION</scope>
</reference>
<organism evidence="2">
    <name type="scientific">Oryza barthii</name>
    <dbReference type="NCBI Taxonomy" id="65489"/>
    <lineage>
        <taxon>Eukaryota</taxon>
        <taxon>Viridiplantae</taxon>
        <taxon>Streptophyta</taxon>
        <taxon>Embryophyta</taxon>
        <taxon>Tracheophyta</taxon>
        <taxon>Spermatophyta</taxon>
        <taxon>Magnoliopsida</taxon>
        <taxon>Liliopsida</taxon>
        <taxon>Poales</taxon>
        <taxon>Poaceae</taxon>
        <taxon>BOP clade</taxon>
        <taxon>Oryzoideae</taxon>
        <taxon>Oryzeae</taxon>
        <taxon>Oryzinae</taxon>
        <taxon>Oryza</taxon>
    </lineage>
</organism>
<protein>
    <submittedName>
        <fullName evidence="2">Uncharacterized protein</fullName>
    </submittedName>
</protein>
<accession>A0A0D3HM18</accession>
<evidence type="ECO:0000313" key="2">
    <source>
        <dbReference type="EnsemblPlants" id="OBART11G14140.1"/>
    </source>
</evidence>
<dbReference type="STRING" id="65489.A0A0D3HM18"/>
<dbReference type="PaxDb" id="65489-OBART11G14140.1"/>
<evidence type="ECO:0000313" key="3">
    <source>
        <dbReference type="Proteomes" id="UP000026960"/>
    </source>
</evidence>
<dbReference type="Proteomes" id="UP000026960">
    <property type="component" value="Chromosome 11"/>
</dbReference>